<evidence type="ECO:0000256" key="9">
    <source>
        <dbReference type="RuleBase" id="RU369079"/>
    </source>
</evidence>
<dbReference type="Pfam" id="PF04290">
    <property type="entry name" value="DctQ"/>
    <property type="match status" value="1"/>
</dbReference>
<dbReference type="EMBL" id="UWOC01000005">
    <property type="protein sequence ID" value="VCU06985.1"/>
    <property type="molecule type" value="Genomic_DNA"/>
</dbReference>
<feature type="transmembrane region" description="Helical" evidence="9">
    <location>
        <begin position="50"/>
        <end position="67"/>
    </location>
</feature>
<evidence type="ECO:0000256" key="1">
    <source>
        <dbReference type="ARBA" id="ARBA00004429"/>
    </source>
</evidence>
<dbReference type="InterPro" id="IPR007387">
    <property type="entry name" value="TRAP_DctQ"/>
</dbReference>
<comment type="subunit">
    <text evidence="9">The complex comprises the extracytoplasmic solute receptor protein and the two transmembrane proteins.</text>
</comment>
<name>A0A447CPD7_9BRAD</name>
<dbReference type="RefSeq" id="WP_207211326.1">
    <property type="nucleotide sequence ID" value="NZ_UWOC01000005.1"/>
</dbReference>
<keyword evidence="12" id="KW-1185">Reference proteome</keyword>
<dbReference type="PANTHER" id="PTHR35011">
    <property type="entry name" value="2,3-DIKETO-L-GULONATE TRAP TRANSPORTER SMALL PERMEASE PROTEIN YIAM"/>
    <property type="match status" value="1"/>
</dbReference>
<dbReference type="PANTHER" id="PTHR35011:SF10">
    <property type="entry name" value="TRAP TRANSPORTER SMALL PERMEASE PROTEIN"/>
    <property type="match status" value="1"/>
</dbReference>
<keyword evidence="5 9" id="KW-0812">Transmembrane</keyword>
<feature type="transmembrane region" description="Helical" evidence="9">
    <location>
        <begin position="88"/>
        <end position="112"/>
    </location>
</feature>
<evidence type="ECO:0000256" key="5">
    <source>
        <dbReference type="ARBA" id="ARBA00022692"/>
    </source>
</evidence>
<evidence type="ECO:0000256" key="7">
    <source>
        <dbReference type="ARBA" id="ARBA00023136"/>
    </source>
</evidence>
<keyword evidence="2 9" id="KW-0813">Transport</keyword>
<evidence type="ECO:0000259" key="10">
    <source>
        <dbReference type="Pfam" id="PF04290"/>
    </source>
</evidence>
<keyword evidence="3" id="KW-1003">Cell membrane</keyword>
<accession>A0A447CPD7</accession>
<dbReference type="GO" id="GO:0015740">
    <property type="term" value="P:C4-dicarboxylate transport"/>
    <property type="evidence" value="ECO:0007669"/>
    <property type="project" value="TreeGrafter"/>
</dbReference>
<proteinExistence type="inferred from homology"/>
<evidence type="ECO:0000256" key="2">
    <source>
        <dbReference type="ARBA" id="ARBA00022448"/>
    </source>
</evidence>
<comment type="similarity">
    <text evidence="8 9">Belongs to the TRAP transporter small permease family.</text>
</comment>
<feature type="transmembrane region" description="Helical" evidence="9">
    <location>
        <begin position="12"/>
        <end position="38"/>
    </location>
</feature>
<keyword evidence="6 9" id="KW-1133">Transmembrane helix</keyword>
<dbReference type="Proteomes" id="UP000289200">
    <property type="component" value="Unassembled WGS sequence"/>
</dbReference>
<dbReference type="InterPro" id="IPR055348">
    <property type="entry name" value="DctQ"/>
</dbReference>
<keyword evidence="7 9" id="KW-0472">Membrane</keyword>
<dbReference type="GO" id="GO:0022857">
    <property type="term" value="F:transmembrane transporter activity"/>
    <property type="evidence" value="ECO:0007669"/>
    <property type="project" value="UniProtKB-UniRule"/>
</dbReference>
<protein>
    <recommendedName>
        <fullName evidence="9">TRAP transporter small permease protein</fullName>
    </recommendedName>
</protein>
<dbReference type="AlphaFoldDB" id="A0A447CPD7"/>
<organism evidence="11 12">
    <name type="scientific">Rhodoplanes serenus</name>
    <dbReference type="NCBI Taxonomy" id="200615"/>
    <lineage>
        <taxon>Bacteria</taxon>
        <taxon>Pseudomonadati</taxon>
        <taxon>Pseudomonadota</taxon>
        <taxon>Alphaproteobacteria</taxon>
        <taxon>Hyphomicrobiales</taxon>
        <taxon>Nitrobacteraceae</taxon>
        <taxon>Rhodoplanes</taxon>
    </lineage>
</organism>
<evidence type="ECO:0000256" key="4">
    <source>
        <dbReference type="ARBA" id="ARBA00022519"/>
    </source>
</evidence>
<gene>
    <name evidence="11" type="ORF">RHODGE_RHODGE_00075</name>
</gene>
<dbReference type="GO" id="GO:0005886">
    <property type="term" value="C:plasma membrane"/>
    <property type="evidence" value="ECO:0007669"/>
    <property type="project" value="UniProtKB-SubCell"/>
</dbReference>
<feature type="transmembrane region" description="Helical" evidence="9">
    <location>
        <begin position="132"/>
        <end position="151"/>
    </location>
</feature>
<evidence type="ECO:0000313" key="12">
    <source>
        <dbReference type="Proteomes" id="UP000289200"/>
    </source>
</evidence>
<keyword evidence="4 9" id="KW-0997">Cell inner membrane</keyword>
<evidence type="ECO:0000256" key="8">
    <source>
        <dbReference type="ARBA" id="ARBA00038436"/>
    </source>
</evidence>
<comment type="caution">
    <text evidence="11">The sequence shown here is derived from an EMBL/GenBank/DDBJ whole genome shotgun (WGS) entry which is preliminary data.</text>
</comment>
<feature type="domain" description="Tripartite ATP-independent periplasmic transporters DctQ component" evidence="10">
    <location>
        <begin position="27"/>
        <end position="158"/>
    </location>
</feature>
<sequence length="174" mass="19091">MDVLIRAVRGVSLVCGIVAAALTATAVVVVCQMVFVRYVLNQNTIWQTDFVTFSLVGATFVGAPYVLMTRGHVAVDVVPLMLGERGRFRLAVVATVLSLAFAAVATWLTGLFWLEAWENRWVSESMWRVRLWIPYAAMPIGLGVLTLQYLVDLYELVTGRARPFGAEGPLEGGI</sequence>
<evidence type="ECO:0000256" key="6">
    <source>
        <dbReference type="ARBA" id="ARBA00022989"/>
    </source>
</evidence>
<comment type="function">
    <text evidence="9">Part of the tripartite ATP-independent periplasmic (TRAP) transport system.</text>
</comment>
<evidence type="ECO:0000256" key="3">
    <source>
        <dbReference type="ARBA" id="ARBA00022475"/>
    </source>
</evidence>
<comment type="subcellular location">
    <subcellularLocation>
        <location evidence="1 9">Cell inner membrane</location>
        <topology evidence="1 9">Multi-pass membrane protein</topology>
    </subcellularLocation>
</comment>
<evidence type="ECO:0000313" key="11">
    <source>
        <dbReference type="EMBL" id="VCU06985.1"/>
    </source>
</evidence>
<reference evidence="12" key="1">
    <citation type="submission" date="2018-10" db="EMBL/GenBank/DDBJ databases">
        <authorList>
            <person name="Peiro R."/>
            <person name="Begona"/>
            <person name="Cbmso G."/>
            <person name="Lopez M."/>
            <person name="Gonzalez S."/>
            <person name="Sacristan E."/>
            <person name="Castillo E."/>
        </authorList>
    </citation>
    <scope>NUCLEOTIDE SEQUENCE [LARGE SCALE GENOMIC DNA]</scope>
</reference>